<dbReference type="Gene3D" id="3.30.70.270">
    <property type="match status" value="2"/>
</dbReference>
<name>A0AA88HAR5_ARTSF</name>
<organism evidence="2 3">
    <name type="scientific">Artemia franciscana</name>
    <name type="common">Brine shrimp</name>
    <name type="synonym">Artemia sanfranciscana</name>
    <dbReference type="NCBI Taxonomy" id="6661"/>
    <lineage>
        <taxon>Eukaryota</taxon>
        <taxon>Metazoa</taxon>
        <taxon>Ecdysozoa</taxon>
        <taxon>Arthropoda</taxon>
        <taxon>Crustacea</taxon>
        <taxon>Branchiopoda</taxon>
        <taxon>Anostraca</taxon>
        <taxon>Artemiidae</taxon>
        <taxon>Artemia</taxon>
    </lineage>
</organism>
<feature type="domain" description="Reverse transcriptase" evidence="1">
    <location>
        <begin position="1"/>
        <end position="80"/>
    </location>
</feature>
<dbReference type="PANTHER" id="PTHR37984">
    <property type="entry name" value="PROTEIN CBG26694"/>
    <property type="match status" value="1"/>
</dbReference>
<comment type="caution">
    <text evidence="2">The sequence shown here is derived from an EMBL/GenBank/DDBJ whole genome shotgun (WGS) entry which is preliminary data.</text>
</comment>
<dbReference type="Proteomes" id="UP001187531">
    <property type="component" value="Unassembled WGS sequence"/>
</dbReference>
<reference evidence="2" key="1">
    <citation type="submission" date="2023-07" db="EMBL/GenBank/DDBJ databases">
        <title>Chromosome-level genome assembly of Artemia franciscana.</title>
        <authorList>
            <person name="Jo E."/>
        </authorList>
    </citation>
    <scope>NUCLEOTIDE SEQUENCE</scope>
    <source>
        <tissue evidence="2">Whole body</tissue>
    </source>
</reference>
<dbReference type="InterPro" id="IPR000477">
    <property type="entry name" value="RT_dom"/>
</dbReference>
<dbReference type="EMBL" id="JAVRJZ010001049">
    <property type="protein sequence ID" value="KAK2702017.1"/>
    <property type="molecule type" value="Genomic_DNA"/>
</dbReference>
<dbReference type="InterPro" id="IPR043128">
    <property type="entry name" value="Rev_trsase/Diguanyl_cyclase"/>
</dbReference>
<evidence type="ECO:0000259" key="1">
    <source>
        <dbReference type="Pfam" id="PF00078"/>
    </source>
</evidence>
<evidence type="ECO:0000313" key="2">
    <source>
        <dbReference type="EMBL" id="KAK2702017.1"/>
    </source>
</evidence>
<dbReference type="InterPro" id="IPR043502">
    <property type="entry name" value="DNA/RNA_pol_sf"/>
</dbReference>
<gene>
    <name evidence="2" type="ORF">QYM36_019400</name>
</gene>
<dbReference type="InterPro" id="IPR050951">
    <property type="entry name" value="Retrovirus_Pol_polyprotein"/>
</dbReference>
<dbReference type="AlphaFoldDB" id="A0AA88HAR5"/>
<proteinExistence type="predicted"/>
<dbReference type="SUPFAM" id="SSF56672">
    <property type="entry name" value="DNA/RNA polymerases"/>
    <property type="match status" value="1"/>
</dbReference>
<dbReference type="GO" id="GO:0071897">
    <property type="term" value="P:DNA biosynthetic process"/>
    <property type="evidence" value="ECO:0007669"/>
    <property type="project" value="UniProtKB-ARBA"/>
</dbReference>
<dbReference type="FunFam" id="3.30.70.270:FF:000003">
    <property type="entry name" value="Transposon Ty3-G Gag-Pol polyprotein"/>
    <property type="match status" value="1"/>
</dbReference>
<sequence length="186" mass="20974">MPFGIISAQEEFQRQMEEALEGLDRFAVIIDDLLVFGSSLVEHNKLLKAVLQRAREKGIRFYKKKCHFCVTSMTYFGHVISEQGIQLDPEKIKAISKMPIPSILGELATLLGMLNYLAKYISNISIKNKVLHDLSKSIDFKWAKEHDKALRSIKNSTVTNLAYFDHSSKSINLTVDASSHSLGAFI</sequence>
<keyword evidence="3" id="KW-1185">Reference proteome</keyword>
<protein>
    <recommendedName>
        <fullName evidence="1">Reverse transcriptase domain-containing protein</fullName>
    </recommendedName>
</protein>
<dbReference type="Pfam" id="PF00078">
    <property type="entry name" value="RVT_1"/>
    <property type="match status" value="1"/>
</dbReference>
<evidence type="ECO:0000313" key="3">
    <source>
        <dbReference type="Proteomes" id="UP001187531"/>
    </source>
</evidence>
<accession>A0AA88HAR5</accession>
<dbReference type="PANTHER" id="PTHR37984:SF9">
    <property type="entry name" value="INTEGRASE CATALYTIC DOMAIN-CONTAINING PROTEIN"/>
    <property type="match status" value="1"/>
</dbReference>